<dbReference type="AlphaFoldDB" id="A0A1G6H4B9"/>
<dbReference type="RefSeq" id="WP_092610412.1">
    <property type="nucleotide sequence ID" value="NZ_FMYF01000006.1"/>
</dbReference>
<accession>A0A1G6H4B9</accession>
<sequence>MKILTRVLTPVAALALAAGLAACGGSDKGATSSPAPTTVNTAAPLYAQLPQAVKDKGSVQVGSDIAYAPMEYYDTDGSTVVGFDKELGDLLGTKLGVPLVFNNATFDGLITQLDSNRFDAAISSMSDTKERQQKVDFVDYYMSGSIMFVKAGNPEHLATVDDLCGRTISLQRGTVQEEFVTGTLGPRCVKAGKKAPTVMAFDRESEAMLQIEQGRAVAGIQEYPVAVYNTRQSNGKFQTVGEQVIAGPLGIAVSKQDTQLRDALQKALQQSIDDGSYQKLIDKYQTPQSAVKEATINAGT</sequence>
<organism evidence="4 5">
    <name type="scientific">Raineyella antarctica</name>
    <dbReference type="NCBI Taxonomy" id="1577474"/>
    <lineage>
        <taxon>Bacteria</taxon>
        <taxon>Bacillati</taxon>
        <taxon>Actinomycetota</taxon>
        <taxon>Actinomycetes</taxon>
        <taxon>Propionibacteriales</taxon>
        <taxon>Propionibacteriaceae</taxon>
        <taxon>Raineyella</taxon>
    </lineage>
</organism>
<reference evidence="4 5" key="1">
    <citation type="submission" date="2016-06" db="EMBL/GenBank/DDBJ databases">
        <authorList>
            <person name="Olsen C.W."/>
            <person name="Carey S."/>
            <person name="Hinshaw L."/>
            <person name="Karasin A.I."/>
        </authorList>
    </citation>
    <scope>NUCLEOTIDE SEQUENCE [LARGE SCALE GENOMIC DNA]</scope>
    <source>
        <strain evidence="4 5">LZ-22</strain>
    </source>
</reference>
<evidence type="ECO:0000313" key="4">
    <source>
        <dbReference type="EMBL" id="SDB88276.1"/>
    </source>
</evidence>
<evidence type="ECO:0000259" key="3">
    <source>
        <dbReference type="SMART" id="SM00062"/>
    </source>
</evidence>
<dbReference type="CDD" id="cd01004">
    <property type="entry name" value="PBP2_MidA_like"/>
    <property type="match status" value="1"/>
</dbReference>
<feature type="chain" id="PRO_5039032891" evidence="2">
    <location>
        <begin position="18"/>
        <end position="300"/>
    </location>
</feature>
<evidence type="ECO:0000313" key="5">
    <source>
        <dbReference type="Proteomes" id="UP000199086"/>
    </source>
</evidence>
<evidence type="ECO:0000256" key="1">
    <source>
        <dbReference type="ARBA" id="ARBA00022729"/>
    </source>
</evidence>
<dbReference type="PROSITE" id="PS51257">
    <property type="entry name" value="PROKAR_LIPOPROTEIN"/>
    <property type="match status" value="1"/>
</dbReference>
<dbReference type="Pfam" id="PF00497">
    <property type="entry name" value="SBP_bac_3"/>
    <property type="match status" value="1"/>
</dbReference>
<feature type="signal peptide" evidence="2">
    <location>
        <begin position="1"/>
        <end position="17"/>
    </location>
</feature>
<evidence type="ECO:0000256" key="2">
    <source>
        <dbReference type="SAM" id="SignalP"/>
    </source>
</evidence>
<keyword evidence="5" id="KW-1185">Reference proteome</keyword>
<feature type="domain" description="Solute-binding protein family 3/N-terminal" evidence="3">
    <location>
        <begin position="58"/>
        <end position="288"/>
    </location>
</feature>
<dbReference type="STRING" id="1577474.GA0111570_10660"/>
<gene>
    <name evidence="4" type="ORF">GA0111570_10660</name>
</gene>
<dbReference type="SMART" id="SM00062">
    <property type="entry name" value="PBPb"/>
    <property type="match status" value="1"/>
</dbReference>
<dbReference type="InterPro" id="IPR001638">
    <property type="entry name" value="Solute-binding_3/MltF_N"/>
</dbReference>
<dbReference type="EMBL" id="FMYF01000006">
    <property type="protein sequence ID" value="SDB88276.1"/>
    <property type="molecule type" value="Genomic_DNA"/>
</dbReference>
<keyword evidence="1 2" id="KW-0732">Signal</keyword>
<dbReference type="PANTHER" id="PTHR35936">
    <property type="entry name" value="MEMBRANE-BOUND LYTIC MUREIN TRANSGLYCOSYLASE F"/>
    <property type="match status" value="1"/>
</dbReference>
<dbReference type="SUPFAM" id="SSF53850">
    <property type="entry name" value="Periplasmic binding protein-like II"/>
    <property type="match status" value="1"/>
</dbReference>
<proteinExistence type="predicted"/>
<dbReference type="Gene3D" id="3.40.190.10">
    <property type="entry name" value="Periplasmic binding protein-like II"/>
    <property type="match status" value="2"/>
</dbReference>
<dbReference type="PANTHER" id="PTHR35936:SF17">
    <property type="entry name" value="ARGININE-BINDING EXTRACELLULAR PROTEIN ARTP"/>
    <property type="match status" value="1"/>
</dbReference>
<protein>
    <submittedName>
        <fullName evidence="4">Amino acid ABC transporter substrate-binding protein, PAAT family</fullName>
    </submittedName>
</protein>
<name>A0A1G6H4B9_9ACTN</name>
<dbReference type="Proteomes" id="UP000199086">
    <property type="component" value="Unassembled WGS sequence"/>
</dbReference>
<dbReference type="OrthoDB" id="9762169at2"/>